<dbReference type="EMBL" id="CM035430">
    <property type="protein sequence ID" value="KAH7298969.1"/>
    <property type="molecule type" value="Genomic_DNA"/>
</dbReference>
<dbReference type="Gene3D" id="1.10.1240.40">
    <property type="entry name" value="ENT domain"/>
    <property type="match status" value="1"/>
</dbReference>
<reference evidence="3" key="1">
    <citation type="submission" date="2021-08" db="EMBL/GenBank/DDBJ databases">
        <title>WGS assembly of Ceratopteris richardii.</title>
        <authorList>
            <person name="Marchant D.B."/>
            <person name="Chen G."/>
            <person name="Jenkins J."/>
            <person name="Shu S."/>
            <person name="Leebens-Mack J."/>
            <person name="Grimwood J."/>
            <person name="Schmutz J."/>
            <person name="Soltis P."/>
            <person name="Soltis D."/>
            <person name="Chen Z.-H."/>
        </authorList>
    </citation>
    <scope>NUCLEOTIDE SEQUENCE</scope>
    <source>
        <strain evidence="3">Whitten #5841</strain>
        <tissue evidence="3">Leaf</tissue>
    </source>
</reference>
<evidence type="ECO:0000259" key="2">
    <source>
        <dbReference type="SMART" id="SM00743"/>
    </source>
</evidence>
<sequence>MRRSARGVKGRRKSKKCDGGRGGDAAGTPTWPAVGDRLEVRSDEEGFIGVWYAAEVVHIEHPSSCIVEYEELLSDDGLPLQEIVPLRNLRPCPPSLPPRTSWCQDHLVEAYDRDGWWAGIVVRSLPGNGHVLVRFPTTGEELTFPLSLLRGLQNWDNGKWTDLTQIRRTDDVLDEDGDDNDRHADMVDYNNFRNLHHEAPERQTSDQKSKLLGLDHSSSFSKESSQMTCSDQCDAPSHASGHLTGASSRLTGCKLSASMEEFEAQVSANDHSTLLQEALKGEVRLELVTYELLVKAIHLKGPLNWAQEKLLTDVRLQLGITSAEQAIVLKKYMPSSDGRG</sequence>
<dbReference type="PANTHER" id="PTHR31917:SF147">
    <property type="entry name" value="AGENET DOMAIN-CONTAINING PROTEIN"/>
    <property type="match status" value="1"/>
</dbReference>
<protein>
    <recommendedName>
        <fullName evidence="2">Agenet domain-containing protein</fullName>
    </recommendedName>
</protein>
<dbReference type="CDD" id="cd20406">
    <property type="entry name" value="Tudor_Agenet_AtDUF_rpt2_4"/>
    <property type="match status" value="1"/>
</dbReference>
<feature type="domain" description="Agenet" evidence="2">
    <location>
        <begin position="33"/>
        <end position="97"/>
    </location>
</feature>
<gene>
    <name evidence="3" type="ORF">KP509_25G067300</name>
</gene>
<accession>A0A8T2RR61</accession>
<dbReference type="OrthoDB" id="938602at2759"/>
<dbReference type="PANTHER" id="PTHR31917">
    <property type="entry name" value="AGENET DOMAIN-CONTAINING PROTEIN-RELATED"/>
    <property type="match status" value="1"/>
</dbReference>
<dbReference type="AlphaFoldDB" id="A0A8T2RR61"/>
<dbReference type="SMART" id="SM00743">
    <property type="entry name" value="Agenet"/>
    <property type="match status" value="2"/>
</dbReference>
<dbReference type="EMBL" id="CM035430">
    <property type="protein sequence ID" value="KAH7298970.1"/>
    <property type="molecule type" value="Genomic_DNA"/>
</dbReference>
<dbReference type="SUPFAM" id="SSF158639">
    <property type="entry name" value="ENT-like"/>
    <property type="match status" value="1"/>
</dbReference>
<feature type="domain" description="Agenet" evidence="2">
    <location>
        <begin position="100"/>
        <end position="157"/>
    </location>
</feature>
<dbReference type="OMA" id="CSPISYD"/>
<dbReference type="InterPro" id="IPR036142">
    <property type="entry name" value="ENT_dom-like_sf"/>
</dbReference>
<feature type="compositionally biased region" description="Basic residues" evidence="1">
    <location>
        <begin position="1"/>
        <end position="15"/>
    </location>
</feature>
<dbReference type="InterPro" id="IPR014002">
    <property type="entry name" value="Agenet_dom_plant"/>
</dbReference>
<proteinExistence type="predicted"/>
<dbReference type="Pfam" id="PF05641">
    <property type="entry name" value="Agenet"/>
    <property type="match status" value="1"/>
</dbReference>
<dbReference type="InterPro" id="IPR008395">
    <property type="entry name" value="Agenet-like_dom"/>
</dbReference>
<keyword evidence="4" id="KW-1185">Reference proteome</keyword>
<dbReference type="CDD" id="cd20405">
    <property type="entry name" value="Tudor_Agenet_AtDUF_rpt1_3"/>
    <property type="match status" value="1"/>
</dbReference>
<evidence type="ECO:0000256" key="1">
    <source>
        <dbReference type="SAM" id="MobiDB-lite"/>
    </source>
</evidence>
<name>A0A8T2RR61_CERRI</name>
<evidence type="ECO:0000313" key="3">
    <source>
        <dbReference type="EMBL" id="KAH7298969.1"/>
    </source>
</evidence>
<organism evidence="3 4">
    <name type="scientific">Ceratopteris richardii</name>
    <name type="common">Triangle waterfern</name>
    <dbReference type="NCBI Taxonomy" id="49495"/>
    <lineage>
        <taxon>Eukaryota</taxon>
        <taxon>Viridiplantae</taxon>
        <taxon>Streptophyta</taxon>
        <taxon>Embryophyta</taxon>
        <taxon>Tracheophyta</taxon>
        <taxon>Polypodiopsida</taxon>
        <taxon>Polypodiidae</taxon>
        <taxon>Polypodiales</taxon>
        <taxon>Pteridineae</taxon>
        <taxon>Pteridaceae</taxon>
        <taxon>Parkerioideae</taxon>
        <taxon>Ceratopteris</taxon>
    </lineage>
</organism>
<feature type="region of interest" description="Disordered" evidence="1">
    <location>
        <begin position="1"/>
        <end position="31"/>
    </location>
</feature>
<evidence type="ECO:0000313" key="4">
    <source>
        <dbReference type="Proteomes" id="UP000825935"/>
    </source>
</evidence>
<dbReference type="Proteomes" id="UP000825935">
    <property type="component" value="Chromosome 25"/>
</dbReference>
<comment type="caution">
    <text evidence="3">The sequence shown here is derived from an EMBL/GenBank/DDBJ whole genome shotgun (WGS) entry which is preliminary data.</text>
</comment>